<keyword evidence="9" id="KW-1185">Reference proteome</keyword>
<dbReference type="Proteomes" id="UP000803844">
    <property type="component" value="Unassembled WGS sequence"/>
</dbReference>
<dbReference type="Pfam" id="PF00447">
    <property type="entry name" value="HSF_DNA-bind"/>
    <property type="match status" value="1"/>
</dbReference>
<reference evidence="8" key="1">
    <citation type="journal article" date="2020" name="Phytopathology">
        <title>Genome sequence of the chestnut blight fungus Cryphonectria parasitica EP155: A fundamental resource for an archetypical invasive plant pathogen.</title>
        <authorList>
            <person name="Crouch J.A."/>
            <person name="Dawe A."/>
            <person name="Aerts A."/>
            <person name="Barry K."/>
            <person name="Churchill A.C.L."/>
            <person name="Grimwood J."/>
            <person name="Hillman B."/>
            <person name="Milgroom M.G."/>
            <person name="Pangilinan J."/>
            <person name="Smith M."/>
            <person name="Salamov A."/>
            <person name="Schmutz J."/>
            <person name="Yadav J."/>
            <person name="Grigoriev I.V."/>
            <person name="Nuss D."/>
        </authorList>
    </citation>
    <scope>NUCLEOTIDE SEQUENCE</scope>
    <source>
        <strain evidence="8">EP155</strain>
    </source>
</reference>
<feature type="compositionally biased region" description="Polar residues" evidence="6">
    <location>
        <begin position="291"/>
        <end position="309"/>
    </location>
</feature>
<feature type="compositionally biased region" description="Acidic residues" evidence="6">
    <location>
        <begin position="277"/>
        <end position="289"/>
    </location>
</feature>
<evidence type="ECO:0000259" key="7">
    <source>
        <dbReference type="SMART" id="SM00415"/>
    </source>
</evidence>
<dbReference type="Gene3D" id="1.10.10.10">
    <property type="entry name" value="Winged helix-like DNA-binding domain superfamily/Winged helix DNA-binding domain"/>
    <property type="match status" value="1"/>
</dbReference>
<feature type="compositionally biased region" description="Polar residues" evidence="6">
    <location>
        <begin position="553"/>
        <end position="564"/>
    </location>
</feature>
<dbReference type="GO" id="GO:0003700">
    <property type="term" value="F:DNA-binding transcription factor activity"/>
    <property type="evidence" value="ECO:0007669"/>
    <property type="project" value="InterPro"/>
</dbReference>
<feature type="region of interest" description="Disordered" evidence="6">
    <location>
        <begin position="1"/>
        <end position="28"/>
    </location>
</feature>
<dbReference type="InterPro" id="IPR000232">
    <property type="entry name" value="HSF_DNA-bd"/>
</dbReference>
<keyword evidence="4" id="KW-0539">Nucleus</keyword>
<evidence type="ECO:0000256" key="6">
    <source>
        <dbReference type="SAM" id="MobiDB-lite"/>
    </source>
</evidence>
<organism evidence="8 9">
    <name type="scientific">Cryphonectria parasitica (strain ATCC 38755 / EP155)</name>
    <dbReference type="NCBI Taxonomy" id="660469"/>
    <lineage>
        <taxon>Eukaryota</taxon>
        <taxon>Fungi</taxon>
        <taxon>Dikarya</taxon>
        <taxon>Ascomycota</taxon>
        <taxon>Pezizomycotina</taxon>
        <taxon>Sordariomycetes</taxon>
        <taxon>Sordariomycetidae</taxon>
        <taxon>Diaporthales</taxon>
        <taxon>Cryphonectriaceae</taxon>
        <taxon>Cryphonectria-Endothia species complex</taxon>
        <taxon>Cryphonectria</taxon>
    </lineage>
</organism>
<comment type="caution">
    <text evidence="8">The sequence shown here is derived from an EMBL/GenBank/DDBJ whole genome shotgun (WGS) entry which is preliminary data.</text>
</comment>
<dbReference type="GO" id="GO:0005634">
    <property type="term" value="C:nucleus"/>
    <property type="evidence" value="ECO:0007669"/>
    <property type="project" value="UniProtKB-SubCell"/>
</dbReference>
<feature type="region of interest" description="Disordered" evidence="6">
    <location>
        <begin position="635"/>
        <end position="684"/>
    </location>
</feature>
<dbReference type="GeneID" id="63834290"/>
<dbReference type="SMART" id="SM00415">
    <property type="entry name" value="HSF"/>
    <property type="match status" value="1"/>
</dbReference>
<comment type="subcellular location">
    <subcellularLocation>
        <location evidence="1">Nucleus</location>
    </subcellularLocation>
</comment>
<dbReference type="InterPro" id="IPR036388">
    <property type="entry name" value="WH-like_DNA-bd_sf"/>
</dbReference>
<sequence length="684" mass="75225">MSSPNSRKRAAPGANPLPTGPIQQAPQQYTTQDPMMHWNGMAANGNNFADVSNQYMSVQPQIQPQIQPQVLPHAQSNAVALRDNSSRALVSTAPHPVFDAQPEQWSNTETALIPATNARPLEDDPEQQLRDALARARKIEEEAKKEGSNQKRAIPPFVQKLASFLDNGKNSDLIRWSEKGDSFIVLDEDEFAKKLIPEMFKHNNYASFVRQLNMYGFHKKVGLSDNSMRASEKKNKSPSEYAHQYFRRGYDILQWLIQKPNKGSGKRKQAKNRDMPDVMEADSDDDFMDDGTQTYAVSGAPNKSSSYGRNESGPLAKPAEMGKFREQLAEVQQKQQQVLAMIHNLRQNQDQIMQKAMRVEQMHQRHENSITAILNFLANVFRKSLEGKGSAEHLSEMLASILPLSGQNGVATGTVQDLGDLGEYLQQQAVPRTSMSPVPQKRQQHLLPGIPAKSPSATVGPPSPSPINETPAPSYEAPQSSRVTEVYDASPSDTTSPAYYRNELQSNPQEAMMKIMGATNAQMTPDVNLAEVAAATSASMPSDQRNRMLNSMSQRTVSPGTNRPPSAYHPPTTQAAIPNAAAIPSPWLNVDNNNTNANFDLNDLNHHGTFEGGDPTNFDFSVTGAGAHDFIHGQQTTGDTSHLVDGLHPTTEAQDTPSPAVTEEIQRSDLDGLDVPAAKRRRQA</sequence>
<dbReference type="EMBL" id="MU032347">
    <property type="protein sequence ID" value="KAF3765469.1"/>
    <property type="molecule type" value="Genomic_DNA"/>
</dbReference>
<proteinExistence type="inferred from homology"/>
<evidence type="ECO:0000313" key="8">
    <source>
        <dbReference type="EMBL" id="KAF3765469.1"/>
    </source>
</evidence>
<keyword evidence="3" id="KW-0238">DNA-binding</keyword>
<protein>
    <recommendedName>
        <fullName evidence="7">HSF-type DNA-binding domain-containing protein</fullName>
    </recommendedName>
</protein>
<evidence type="ECO:0000256" key="1">
    <source>
        <dbReference type="ARBA" id="ARBA00004123"/>
    </source>
</evidence>
<dbReference type="InterPro" id="IPR036390">
    <property type="entry name" value="WH_DNA-bd_sf"/>
</dbReference>
<dbReference type="SUPFAM" id="SSF46785">
    <property type="entry name" value="Winged helix' DNA-binding domain"/>
    <property type="match status" value="1"/>
</dbReference>
<feature type="compositionally biased region" description="Basic residues" evidence="6">
    <location>
        <begin position="1"/>
        <end position="10"/>
    </location>
</feature>
<feature type="region of interest" description="Disordered" evidence="6">
    <location>
        <begin position="553"/>
        <end position="572"/>
    </location>
</feature>
<dbReference type="PANTHER" id="PTHR10015:SF427">
    <property type="entry name" value="HEAT SHOCK FACTOR PROTEIN"/>
    <property type="match status" value="1"/>
</dbReference>
<evidence type="ECO:0000256" key="4">
    <source>
        <dbReference type="ARBA" id="ARBA00023242"/>
    </source>
</evidence>
<dbReference type="AlphaFoldDB" id="A0A9P5CNH6"/>
<dbReference type="FunFam" id="1.10.10.10:FF:000173">
    <property type="entry name" value="Heat shock transcription factor Hsf1"/>
    <property type="match status" value="1"/>
</dbReference>
<feature type="domain" description="HSF-type DNA-binding" evidence="7">
    <location>
        <begin position="153"/>
        <end position="260"/>
    </location>
</feature>
<accession>A0A9P5CNH6</accession>
<feature type="region of interest" description="Disordered" evidence="6">
    <location>
        <begin position="431"/>
        <end position="481"/>
    </location>
</feature>
<evidence type="ECO:0000256" key="3">
    <source>
        <dbReference type="ARBA" id="ARBA00023125"/>
    </source>
</evidence>
<evidence type="ECO:0000256" key="5">
    <source>
        <dbReference type="RuleBase" id="RU004020"/>
    </source>
</evidence>
<evidence type="ECO:0000313" key="9">
    <source>
        <dbReference type="Proteomes" id="UP000803844"/>
    </source>
</evidence>
<dbReference type="PRINTS" id="PR00056">
    <property type="entry name" value="HSFDOMAIN"/>
</dbReference>
<name>A0A9P5CNH6_CRYP1</name>
<gene>
    <name evidence="8" type="ORF">M406DRAFT_257216</name>
</gene>
<dbReference type="PANTHER" id="PTHR10015">
    <property type="entry name" value="HEAT SHOCK TRANSCRIPTION FACTOR"/>
    <property type="match status" value="1"/>
</dbReference>
<dbReference type="RefSeq" id="XP_040776430.1">
    <property type="nucleotide sequence ID" value="XM_040917161.1"/>
</dbReference>
<dbReference type="OrthoDB" id="60033at2759"/>
<dbReference type="GO" id="GO:0043565">
    <property type="term" value="F:sequence-specific DNA binding"/>
    <property type="evidence" value="ECO:0007669"/>
    <property type="project" value="InterPro"/>
</dbReference>
<comment type="similarity">
    <text evidence="2 5">Belongs to the HSF family.</text>
</comment>
<evidence type="ECO:0000256" key="2">
    <source>
        <dbReference type="ARBA" id="ARBA00006403"/>
    </source>
</evidence>
<feature type="region of interest" description="Disordered" evidence="6">
    <location>
        <begin position="261"/>
        <end position="317"/>
    </location>
</feature>